<gene>
    <name evidence="2" type="ORF">KsCSTR_00310</name>
    <name evidence="1" type="ORF">kustc0414</name>
</gene>
<sequence>MAYFPQNERNNPDRVNIPCSPRLFSLISCRVGFFTANPPIINETVDSLSLDPPYCLTDFTHTLWVKTYHILVFPESAYLFQHDRLFFQERMYYE</sequence>
<dbReference type="AlphaFoldDB" id="Q1PVB0"/>
<dbReference type="EMBL" id="CT573073">
    <property type="protein sequence ID" value="CAJ71159.1"/>
    <property type="molecule type" value="Genomic_DNA"/>
</dbReference>
<evidence type="ECO:0000313" key="1">
    <source>
        <dbReference type="EMBL" id="CAJ71159.1"/>
    </source>
</evidence>
<dbReference type="Proteomes" id="UP000501926">
    <property type="component" value="Chromosome"/>
</dbReference>
<protein>
    <submittedName>
        <fullName evidence="1">Uncharacterized protein</fullName>
    </submittedName>
</protein>
<accession>Q1PVB0</accession>
<proteinExistence type="predicted"/>
<organism evidence="1">
    <name type="scientific">Kuenenia stuttgartiensis</name>
    <dbReference type="NCBI Taxonomy" id="174633"/>
    <lineage>
        <taxon>Bacteria</taxon>
        <taxon>Pseudomonadati</taxon>
        <taxon>Planctomycetota</taxon>
        <taxon>Candidatus Brocadiia</taxon>
        <taxon>Candidatus Brocadiales</taxon>
        <taxon>Candidatus Brocadiaceae</taxon>
        <taxon>Candidatus Kuenenia</taxon>
    </lineage>
</organism>
<reference evidence="2 3" key="3">
    <citation type="submission" date="2020-02" db="EMBL/GenBank/DDBJ databases">
        <title>Newly sequenced genome of strain CSTR1 showed variability in Candidatus Kuenenia stuttgartiensis genomes.</title>
        <authorList>
            <person name="Ding C."/>
            <person name="Adrian L."/>
        </authorList>
    </citation>
    <scope>NUCLEOTIDE SEQUENCE [LARGE SCALE GENOMIC DNA]</scope>
    <source>
        <strain evidence="2 3">CSTR1</strain>
    </source>
</reference>
<evidence type="ECO:0000313" key="2">
    <source>
        <dbReference type="EMBL" id="QII09410.1"/>
    </source>
</evidence>
<evidence type="ECO:0000313" key="3">
    <source>
        <dbReference type="Proteomes" id="UP000501926"/>
    </source>
</evidence>
<reference evidence="1" key="1">
    <citation type="journal article" date="2006" name="Nature">
        <title>Deciphering the evolution and metabolism of an anammox bacterium from a community genome.</title>
        <authorList>
            <person name="Strous M."/>
            <person name="Pelletier E."/>
            <person name="Mangenot S."/>
            <person name="Rattei T."/>
            <person name="Lehner A."/>
            <person name="Taylor M.W."/>
            <person name="Horn M."/>
            <person name="Daims H."/>
            <person name="Bartol-Mavel D."/>
            <person name="Wincker P."/>
            <person name="Barbe V."/>
            <person name="Fonknechten N."/>
            <person name="Vallenet D."/>
            <person name="Segurens B."/>
            <person name="Schenowitz-Truong C."/>
            <person name="Medigue C."/>
            <person name="Collingro A."/>
            <person name="Snel B."/>
            <person name="Dutilh B.E."/>
            <person name="OpDenCamp H.J.M."/>
            <person name="vanDerDrift C."/>
            <person name="Cirpus I."/>
            <person name="vanDePas-Schoonen K.T."/>
            <person name="Harhangi H.R."/>
            <person name="vanNiftrik L."/>
            <person name="Schmid M."/>
            <person name="Keltjens J."/>
            <person name="vanDeVossenberg J."/>
            <person name="Kartal B."/>
            <person name="Meier H."/>
            <person name="Frishman D."/>
            <person name="Huynen M.A."/>
            <person name="Mewes H."/>
            <person name="Weissenbach J."/>
            <person name="Jetten M.S.M."/>
            <person name="Wagner M."/>
            <person name="LePaslier D."/>
        </authorList>
    </citation>
    <scope>NUCLEOTIDE SEQUENCE</scope>
</reference>
<reference evidence="1" key="2">
    <citation type="submission" date="2006-01" db="EMBL/GenBank/DDBJ databases">
        <authorList>
            <person name="Genoscope"/>
        </authorList>
    </citation>
    <scope>NUCLEOTIDE SEQUENCE</scope>
</reference>
<name>Q1PVB0_KUEST</name>
<dbReference type="EMBL" id="CP049055">
    <property type="protein sequence ID" value="QII09410.1"/>
    <property type="molecule type" value="Genomic_DNA"/>
</dbReference>